<dbReference type="EMBL" id="KR905066">
    <property type="protein sequence ID" value="ALJ97753.1"/>
    <property type="molecule type" value="Genomic_DNA"/>
</dbReference>
<gene>
    <name evidence="1" type="ORF">CL1_43</name>
</gene>
<organism evidence="1 2">
    <name type="scientific">Lactobacillus phage CL1</name>
    <dbReference type="NCBI Taxonomy" id="1739607"/>
    <lineage>
        <taxon>Viruses</taxon>
        <taxon>Duplodnaviria</taxon>
        <taxon>Heunggongvirae</taxon>
        <taxon>Uroviricota</taxon>
        <taxon>Caudoviricetes</taxon>
        <taxon>Colunavirus</taxon>
        <taxon>Colunavirus CL1</taxon>
    </lineage>
</organism>
<reference evidence="1 2" key="1">
    <citation type="journal article" date="2016" name="Appl. Environ. Microbiol.">
        <title>Genomic Diversity of Phages Infecting Probiotic Strains of Lactobacillus paracasei.</title>
        <authorList>
            <person name="Mercanti D.J."/>
            <person name="Rousseau G.M."/>
            <person name="Capra M.L."/>
            <person name="Quiberoni A."/>
            <person name="Tremblay D.M."/>
            <person name="Labrie S.J."/>
            <person name="Moineau S."/>
        </authorList>
    </citation>
    <scope>NUCLEOTIDE SEQUENCE [LARGE SCALE GENOMIC DNA]</scope>
</reference>
<dbReference type="Proteomes" id="UP000201898">
    <property type="component" value="Segment"/>
</dbReference>
<proteinExistence type="predicted"/>
<dbReference type="GeneID" id="26633183"/>
<name>A0A0P0IUT9_9CAUD</name>
<evidence type="ECO:0000313" key="2">
    <source>
        <dbReference type="Proteomes" id="UP000201898"/>
    </source>
</evidence>
<evidence type="ECO:0000313" key="1">
    <source>
        <dbReference type="EMBL" id="ALJ97753.1"/>
    </source>
</evidence>
<dbReference type="RefSeq" id="YP_009206699.1">
    <property type="nucleotide sequence ID" value="NC_028888.1"/>
</dbReference>
<sequence length="36" mass="4336">MSYANSWKLRKYSENREKAFDRTLISIINAFPEDIK</sequence>
<dbReference type="KEGG" id="vg:26633183"/>
<accession>A0A0P0IUT9</accession>
<dbReference type="OrthoDB" id="40090at10239"/>
<keyword evidence="2" id="KW-1185">Reference proteome</keyword>
<protein>
    <submittedName>
        <fullName evidence="1">Uncharacterized protein</fullName>
    </submittedName>
</protein>